<dbReference type="EMBL" id="CAUYUJ010014823">
    <property type="protein sequence ID" value="CAK0846443.1"/>
    <property type="molecule type" value="Genomic_DNA"/>
</dbReference>
<comment type="caution">
    <text evidence="2">The sequence shown here is derived from an EMBL/GenBank/DDBJ whole genome shotgun (WGS) entry which is preliminary data.</text>
</comment>
<dbReference type="InterPro" id="IPR027417">
    <property type="entry name" value="P-loop_NTPase"/>
</dbReference>
<protein>
    <recommendedName>
        <fullName evidence="1">DNA2/NAM7 helicase-like C-terminal domain-containing protein</fullName>
    </recommendedName>
</protein>
<keyword evidence="3" id="KW-1185">Reference proteome</keyword>
<proteinExistence type="predicted"/>
<accession>A0ABN9TKG2</accession>
<feature type="domain" description="DNA2/NAM7 helicase-like C-terminal" evidence="1">
    <location>
        <begin position="17"/>
        <end position="57"/>
    </location>
</feature>
<dbReference type="Pfam" id="PF13087">
    <property type="entry name" value="AAA_12"/>
    <property type="match status" value="1"/>
</dbReference>
<evidence type="ECO:0000313" key="2">
    <source>
        <dbReference type="EMBL" id="CAK0846443.1"/>
    </source>
</evidence>
<name>A0ABN9TKG2_9DINO</name>
<dbReference type="Gene3D" id="3.40.50.300">
    <property type="entry name" value="P-loop containing nucleotide triphosphate hydrolases"/>
    <property type="match status" value="1"/>
</dbReference>
<dbReference type="InterPro" id="IPR041679">
    <property type="entry name" value="DNA2/NAM7-like_C"/>
</dbReference>
<reference evidence="2" key="1">
    <citation type="submission" date="2023-10" db="EMBL/GenBank/DDBJ databases">
        <authorList>
            <person name="Chen Y."/>
            <person name="Shah S."/>
            <person name="Dougan E. K."/>
            <person name="Thang M."/>
            <person name="Chan C."/>
        </authorList>
    </citation>
    <scope>NUCLEOTIDE SEQUENCE [LARGE SCALE GENOMIC DNA]</scope>
</reference>
<evidence type="ECO:0000259" key="1">
    <source>
        <dbReference type="Pfam" id="PF13087"/>
    </source>
</evidence>
<dbReference type="Proteomes" id="UP001189429">
    <property type="component" value="Unassembled WGS sequence"/>
</dbReference>
<sequence>MAQTGSKGLIYSYDVADLVILATTRANSSHAWGFLNDRHQINVAYTRSKAGIEAVGHGKMFHAASDSKLNVLARWGLDAGLWLRFASPEAAGNRSMATEAGHGPVAYLPPWLWVHDEAPKEGAERIEAERARKAKETLPPKVRNQQELSFAALADSPLPEDNKCDHLAENLKWLVLGC</sequence>
<organism evidence="2 3">
    <name type="scientific">Prorocentrum cordatum</name>
    <dbReference type="NCBI Taxonomy" id="2364126"/>
    <lineage>
        <taxon>Eukaryota</taxon>
        <taxon>Sar</taxon>
        <taxon>Alveolata</taxon>
        <taxon>Dinophyceae</taxon>
        <taxon>Prorocentrales</taxon>
        <taxon>Prorocentraceae</taxon>
        <taxon>Prorocentrum</taxon>
    </lineage>
</organism>
<gene>
    <name evidence="2" type="ORF">PCOR1329_LOCUS39930</name>
</gene>
<evidence type="ECO:0000313" key="3">
    <source>
        <dbReference type="Proteomes" id="UP001189429"/>
    </source>
</evidence>